<dbReference type="PROSITE" id="PS50097">
    <property type="entry name" value="BTB"/>
    <property type="match status" value="1"/>
</dbReference>
<feature type="compositionally biased region" description="Low complexity" evidence="3">
    <location>
        <begin position="163"/>
        <end position="172"/>
    </location>
</feature>
<feature type="region of interest" description="Disordered" evidence="3">
    <location>
        <begin position="445"/>
        <end position="508"/>
    </location>
</feature>
<feature type="compositionally biased region" description="Polar residues" evidence="3">
    <location>
        <begin position="276"/>
        <end position="285"/>
    </location>
</feature>
<feature type="region of interest" description="Disordered" evidence="3">
    <location>
        <begin position="389"/>
        <end position="426"/>
    </location>
</feature>
<reference evidence="6" key="2">
    <citation type="journal article" date="2023" name="BMC Genomics">
        <title>Pest status, molecular evolution, and epigenetic factors derived from the genome assembly of Frankliniella fusca, a thysanopteran phytovirus vector.</title>
        <authorList>
            <person name="Catto M.A."/>
            <person name="Labadie P.E."/>
            <person name="Jacobson A.L."/>
            <person name="Kennedy G.G."/>
            <person name="Srinivasan R."/>
            <person name="Hunt B.G."/>
        </authorList>
    </citation>
    <scope>NUCLEOTIDE SEQUENCE</scope>
    <source>
        <strain evidence="6">PL_HMW_Pooled</strain>
    </source>
</reference>
<evidence type="ECO:0000256" key="4">
    <source>
        <dbReference type="SAM" id="Phobius"/>
    </source>
</evidence>
<dbReference type="InterPro" id="IPR000210">
    <property type="entry name" value="BTB/POZ_dom"/>
</dbReference>
<dbReference type="Proteomes" id="UP001219518">
    <property type="component" value="Unassembled WGS sequence"/>
</dbReference>
<dbReference type="AlphaFoldDB" id="A0AAE1LAB8"/>
<gene>
    <name evidence="6" type="ORF">KUF71_021177</name>
</gene>
<dbReference type="InterPro" id="IPR011333">
    <property type="entry name" value="SKP1/BTB/POZ_sf"/>
</dbReference>
<keyword evidence="4" id="KW-1133">Transmembrane helix</keyword>
<accession>A0AAE1LAB8</accession>
<evidence type="ECO:0000313" key="7">
    <source>
        <dbReference type="Proteomes" id="UP001219518"/>
    </source>
</evidence>
<dbReference type="GO" id="GO:0006357">
    <property type="term" value="P:regulation of transcription by RNA polymerase II"/>
    <property type="evidence" value="ECO:0007669"/>
    <property type="project" value="TreeGrafter"/>
</dbReference>
<proteinExistence type="predicted"/>
<dbReference type="GO" id="GO:0005634">
    <property type="term" value="C:nucleus"/>
    <property type="evidence" value="ECO:0007669"/>
    <property type="project" value="UniProtKB-SubCell"/>
</dbReference>
<keyword evidence="7" id="KW-1185">Reference proteome</keyword>
<dbReference type="PANTHER" id="PTHR23110">
    <property type="entry name" value="BTB DOMAIN TRANSCRIPTION FACTOR"/>
    <property type="match status" value="1"/>
</dbReference>
<feature type="compositionally biased region" description="Polar residues" evidence="3">
    <location>
        <begin position="397"/>
        <end position="426"/>
    </location>
</feature>
<feature type="region of interest" description="Disordered" evidence="3">
    <location>
        <begin position="152"/>
        <end position="285"/>
    </location>
</feature>
<reference evidence="6" key="1">
    <citation type="submission" date="2021-07" db="EMBL/GenBank/DDBJ databases">
        <authorList>
            <person name="Catto M.A."/>
            <person name="Jacobson A."/>
            <person name="Kennedy G."/>
            <person name="Labadie P."/>
            <person name="Hunt B.G."/>
            <person name="Srinivasan R."/>
        </authorList>
    </citation>
    <scope>NUCLEOTIDE SEQUENCE</scope>
    <source>
        <strain evidence="6">PL_HMW_Pooled</strain>
        <tissue evidence="6">Head</tissue>
    </source>
</reference>
<dbReference type="Pfam" id="PF00651">
    <property type="entry name" value="BTB"/>
    <property type="match status" value="1"/>
</dbReference>
<dbReference type="PANTHER" id="PTHR23110:SF107">
    <property type="entry name" value="SEX DETERMINATION PROTEIN FRUITLESS"/>
    <property type="match status" value="1"/>
</dbReference>
<sequence length="584" mass="63534">MSQQISRQCLEAFMCLCGAICVFLWILCAQGFQVNKMDQEFCLRWNNHPTNLTDVLSDLLQREALVDVTLACDGKTFKAHQTILSACSPYFENIFLQNKVPHPIIFLRDVDYREMKALLHFMYKGEVNVSQNLLPMFLKTAEALQVRGLTDSYNARRPEESTSRGTNSRGSTPVRNVEVRNDTPPPEKRKRKSSSSGDVSISGAGPSERFHSNAQPSSQMSFKTSPSLISNTPALNPLLPSPTDVEDVLDVSPPPQQTAPIKQEMDDFHGMPPTSGRRNSSESTGFTTASVGDWGMVGLDVTGGADLTSVATSQVKLEDDYSKGHLHYLVSKKKVDVLVPVSSPSSFSSLDSSSFNSNCIATSNLRSTSKSMRKFLPVPALLSSVQPHIQASGDIPPTSQVQSQECSSQAFQQSHSSTASNQQSHQTNLQILGRALAPISRHNSVIQSPQGSSAVSIAGGSVSQRKGENGVVSGGPLFNPDDLSNMSQHGLDASDAEPGGGSAADSLDALDGSSDTFAGTEISHLDFYEKLPFGQAKCKLCGRIVLHMKSHFKTHKPDKRQCPICRLTMRSDNIKRHLRDRHGI</sequence>
<dbReference type="SUPFAM" id="SSF54695">
    <property type="entry name" value="POZ domain"/>
    <property type="match status" value="1"/>
</dbReference>
<dbReference type="FunFam" id="3.30.710.10:FF:000138">
    <property type="entry name" value="Fruitless, isoform N"/>
    <property type="match status" value="1"/>
</dbReference>
<comment type="subcellular location">
    <subcellularLocation>
        <location evidence="1">Nucleus</location>
    </subcellularLocation>
</comment>
<dbReference type="EMBL" id="JAHWGI010000267">
    <property type="protein sequence ID" value="KAK3911449.1"/>
    <property type="molecule type" value="Genomic_DNA"/>
</dbReference>
<dbReference type="SMART" id="SM00225">
    <property type="entry name" value="BTB"/>
    <property type="match status" value="1"/>
</dbReference>
<feature type="compositionally biased region" description="Polar residues" evidence="3">
    <location>
        <begin position="212"/>
        <end position="234"/>
    </location>
</feature>
<organism evidence="6 7">
    <name type="scientific">Frankliniella fusca</name>
    <dbReference type="NCBI Taxonomy" id="407009"/>
    <lineage>
        <taxon>Eukaryota</taxon>
        <taxon>Metazoa</taxon>
        <taxon>Ecdysozoa</taxon>
        <taxon>Arthropoda</taxon>
        <taxon>Hexapoda</taxon>
        <taxon>Insecta</taxon>
        <taxon>Pterygota</taxon>
        <taxon>Neoptera</taxon>
        <taxon>Paraneoptera</taxon>
        <taxon>Thysanoptera</taxon>
        <taxon>Terebrantia</taxon>
        <taxon>Thripoidea</taxon>
        <taxon>Thripidae</taxon>
        <taxon>Frankliniella</taxon>
    </lineage>
</organism>
<evidence type="ECO:0000256" key="1">
    <source>
        <dbReference type="ARBA" id="ARBA00004123"/>
    </source>
</evidence>
<evidence type="ECO:0000313" key="6">
    <source>
        <dbReference type="EMBL" id="KAK3911449.1"/>
    </source>
</evidence>
<feature type="domain" description="BTB" evidence="5">
    <location>
        <begin position="66"/>
        <end position="131"/>
    </location>
</feature>
<evidence type="ECO:0000256" key="3">
    <source>
        <dbReference type="SAM" id="MobiDB-lite"/>
    </source>
</evidence>
<dbReference type="Gene3D" id="3.30.710.10">
    <property type="entry name" value="Potassium Channel Kv1.1, Chain A"/>
    <property type="match status" value="1"/>
</dbReference>
<protein>
    <submittedName>
        <fullName evidence="6">Sex determination protein fruitless</fullName>
    </submittedName>
</protein>
<dbReference type="InterPro" id="IPR051095">
    <property type="entry name" value="Dros_DevTransReg"/>
</dbReference>
<name>A0AAE1LAB8_9NEOP</name>
<feature type="compositionally biased region" description="Basic and acidic residues" evidence="3">
    <location>
        <begin position="177"/>
        <end position="187"/>
    </location>
</feature>
<keyword evidence="4" id="KW-0812">Transmembrane</keyword>
<keyword evidence="2" id="KW-0539">Nucleus</keyword>
<keyword evidence="4" id="KW-0472">Membrane</keyword>
<feature type="compositionally biased region" description="Low complexity" evidence="3">
    <location>
        <begin position="451"/>
        <end position="463"/>
    </location>
</feature>
<feature type="transmembrane region" description="Helical" evidence="4">
    <location>
        <begin position="12"/>
        <end position="32"/>
    </location>
</feature>
<dbReference type="CDD" id="cd18315">
    <property type="entry name" value="BTB_POZ_BAB-like"/>
    <property type="match status" value="1"/>
</dbReference>
<comment type="caution">
    <text evidence="6">The sequence shown here is derived from an EMBL/GenBank/DDBJ whole genome shotgun (WGS) entry which is preliminary data.</text>
</comment>
<evidence type="ECO:0000256" key="2">
    <source>
        <dbReference type="ARBA" id="ARBA00023242"/>
    </source>
</evidence>
<evidence type="ECO:0000259" key="5">
    <source>
        <dbReference type="PROSITE" id="PS50097"/>
    </source>
</evidence>